<evidence type="ECO:0000313" key="1">
    <source>
        <dbReference type="EMBL" id="MBY4891514.1"/>
    </source>
</evidence>
<organism evidence="2">
    <name type="scientific">Gymnodinialimonas phycosphaerae</name>
    <dbReference type="NCBI Taxonomy" id="2841589"/>
    <lineage>
        <taxon>Bacteria</taxon>
        <taxon>Pseudomonadati</taxon>
        <taxon>Pseudomonadota</taxon>
        <taxon>Alphaproteobacteria</taxon>
        <taxon>Rhodobacterales</taxon>
        <taxon>Paracoccaceae</taxon>
        <taxon>Gymnodinialimonas</taxon>
    </lineage>
</organism>
<dbReference type="RefSeq" id="WP_257891375.1">
    <property type="nucleotide sequence ID" value="NZ_JAIMBW010000001.1"/>
</dbReference>
<protein>
    <recommendedName>
        <fullName evidence="4">SnoaL-like protein</fullName>
    </recommendedName>
</protein>
<dbReference type="AlphaFoldDB" id="A0A975TVH9"/>
<sequence>MTVKEFFQKNAADFAARDMEACADTLAIPSTIHVGDRQIHIGSRPLLLDMLTAYRRNLDVEAYSRTELEMHHVMTDRHDRWQAFLTWRHLNDQGAVISAVDATYIVRETSPGRLQCITAEIISPAKSRLLMGLPVV</sequence>
<proteinExistence type="predicted"/>
<evidence type="ECO:0000313" key="2">
    <source>
        <dbReference type="EMBL" id="QXL88302.1"/>
    </source>
</evidence>
<keyword evidence="3" id="KW-1185">Reference proteome</keyword>
<evidence type="ECO:0008006" key="4">
    <source>
        <dbReference type="Google" id="ProtNLM"/>
    </source>
</evidence>
<dbReference type="EMBL" id="JAIMBW010000001">
    <property type="protein sequence ID" value="MBY4891514.1"/>
    <property type="molecule type" value="Genomic_DNA"/>
</dbReference>
<evidence type="ECO:0000313" key="3">
    <source>
        <dbReference type="Proteomes" id="UP000693972"/>
    </source>
</evidence>
<gene>
    <name evidence="1" type="ORF">KUL25_01900</name>
    <name evidence="2" type="ORF">KUL25_01905</name>
</gene>
<dbReference type="Proteomes" id="UP000693972">
    <property type="component" value="Unassembled WGS sequence"/>
</dbReference>
<name>A0A975TVH9_9RHOB</name>
<accession>A0A975TVH9</accession>
<dbReference type="EMBL" id="CP078073">
    <property type="protein sequence ID" value="QXL88302.1"/>
    <property type="molecule type" value="Genomic_DNA"/>
</dbReference>
<reference evidence="2 3" key="1">
    <citation type="submission" date="2021-07" db="EMBL/GenBank/DDBJ databases">
        <title>Karlodiniumbacter phycospheric gen. nov., sp. nov., a phycosphere bacterium isolated from karlodinium veneficum.</title>
        <authorList>
            <person name="Peng Y."/>
            <person name="Jiang L."/>
            <person name="Lee J."/>
        </authorList>
    </citation>
    <scope>NUCLEOTIDE SEQUENCE</scope>
    <source>
        <strain evidence="2 3">N5</strain>
    </source>
</reference>